<sequence length="315" mass="34558">MTNMPPDPKSSQTNVLGFDEFIGILVAFTSIGAVLFWSFFRNYSAWNLPGILLPSPNLSATPTAPTQNTPPAVMPLPSVAPSELPKRQTPFQSSSNPAKKFPLVIPTEKKSTIPPPIAFTDVPNNFWASRFINALSSRNIIKGYQDNSFRPNQPVTRAEFAAILQQAFENELGKTKNKISFQDIPNRFWATSAIDLAISTGFLKGYPNNTFKAQKNIPRVEVLVALASGLNLNTPTSGTKILNIYQDAKQIPTYARNKVAAATENGLVINYPNPKVFAPNKEATRAEVAAMIHQALVLIGRLDRVPSQKIVKLPE</sequence>
<dbReference type="PANTHER" id="PTHR43308:SF5">
    <property type="entry name" value="S-LAYER PROTEIN _ PEPTIDOGLYCAN ENDO-BETA-N-ACETYLGLUCOSAMINIDASE"/>
    <property type="match status" value="1"/>
</dbReference>
<dbReference type="PROSITE" id="PS51272">
    <property type="entry name" value="SLH"/>
    <property type="match status" value="3"/>
</dbReference>
<name>A0A3S1A8S5_CHLFR</name>
<comment type="caution">
    <text evidence="4">The sequence shown here is derived from an EMBL/GenBank/DDBJ whole genome shotgun (WGS) entry which is preliminary data.</text>
</comment>
<keyword evidence="2" id="KW-0812">Transmembrane</keyword>
<evidence type="ECO:0000256" key="2">
    <source>
        <dbReference type="SAM" id="Phobius"/>
    </source>
</evidence>
<reference evidence="4 5" key="1">
    <citation type="journal article" date="2019" name="Genome Biol. Evol.">
        <title>Day and night: Metabolic profiles and evolutionary relationships of six axenic non-marine cyanobacteria.</title>
        <authorList>
            <person name="Will S.E."/>
            <person name="Henke P."/>
            <person name="Boedeker C."/>
            <person name="Huang S."/>
            <person name="Brinkmann H."/>
            <person name="Rohde M."/>
            <person name="Jarek M."/>
            <person name="Friedl T."/>
            <person name="Seufert S."/>
            <person name="Schumacher M."/>
            <person name="Overmann J."/>
            <person name="Neumann-Schaal M."/>
            <person name="Petersen J."/>
        </authorList>
    </citation>
    <scope>NUCLEOTIDE SEQUENCE [LARGE SCALE GENOMIC DNA]</scope>
    <source>
        <strain evidence="4 5">PCC 6912</strain>
    </source>
</reference>
<keyword evidence="2" id="KW-0472">Membrane</keyword>
<gene>
    <name evidence="4" type="ORF">PCC6912_61990</name>
</gene>
<feature type="transmembrane region" description="Helical" evidence="2">
    <location>
        <begin position="20"/>
        <end position="40"/>
    </location>
</feature>
<dbReference type="InterPro" id="IPR051465">
    <property type="entry name" value="Cell_Envelope_Struct_Comp"/>
</dbReference>
<protein>
    <recommendedName>
        <fullName evidence="3">SLH domain-containing protein</fullName>
    </recommendedName>
</protein>
<evidence type="ECO:0000313" key="4">
    <source>
        <dbReference type="EMBL" id="RUR72555.1"/>
    </source>
</evidence>
<feature type="compositionally biased region" description="Low complexity" evidence="1">
    <location>
        <begin position="61"/>
        <end position="71"/>
    </location>
</feature>
<proteinExistence type="predicted"/>
<dbReference type="OrthoDB" id="9759810at2"/>
<evidence type="ECO:0000313" key="5">
    <source>
        <dbReference type="Proteomes" id="UP000268857"/>
    </source>
</evidence>
<dbReference type="EMBL" id="RSCJ01000046">
    <property type="protein sequence ID" value="RUR72555.1"/>
    <property type="molecule type" value="Genomic_DNA"/>
</dbReference>
<dbReference type="Pfam" id="PF00395">
    <property type="entry name" value="SLH"/>
    <property type="match status" value="3"/>
</dbReference>
<feature type="region of interest" description="Disordered" evidence="1">
    <location>
        <begin position="61"/>
        <end position="97"/>
    </location>
</feature>
<evidence type="ECO:0000256" key="1">
    <source>
        <dbReference type="SAM" id="MobiDB-lite"/>
    </source>
</evidence>
<keyword evidence="2" id="KW-1133">Transmembrane helix</keyword>
<dbReference type="PANTHER" id="PTHR43308">
    <property type="entry name" value="OUTER MEMBRANE PROTEIN ALPHA-RELATED"/>
    <property type="match status" value="1"/>
</dbReference>
<feature type="domain" description="SLH" evidence="3">
    <location>
        <begin position="179"/>
        <end position="240"/>
    </location>
</feature>
<dbReference type="AlphaFoldDB" id="A0A3S1A8S5"/>
<organism evidence="4 5">
    <name type="scientific">Chlorogloeopsis fritschii PCC 6912</name>
    <dbReference type="NCBI Taxonomy" id="211165"/>
    <lineage>
        <taxon>Bacteria</taxon>
        <taxon>Bacillati</taxon>
        <taxon>Cyanobacteriota</taxon>
        <taxon>Cyanophyceae</taxon>
        <taxon>Nostocales</taxon>
        <taxon>Chlorogloeopsidaceae</taxon>
        <taxon>Chlorogloeopsis</taxon>
    </lineage>
</organism>
<feature type="domain" description="SLH" evidence="3">
    <location>
        <begin position="242"/>
        <end position="306"/>
    </location>
</feature>
<accession>A0A3S1A8S5</accession>
<keyword evidence="5" id="KW-1185">Reference proteome</keyword>
<dbReference type="STRING" id="211165.GCA_000317285_02697"/>
<evidence type="ECO:0000259" key="3">
    <source>
        <dbReference type="PROSITE" id="PS51272"/>
    </source>
</evidence>
<dbReference type="RefSeq" id="WP_016876430.1">
    <property type="nucleotide sequence ID" value="NZ_AJLN01000077.1"/>
</dbReference>
<dbReference type="Proteomes" id="UP000268857">
    <property type="component" value="Unassembled WGS sequence"/>
</dbReference>
<feature type="domain" description="SLH" evidence="3">
    <location>
        <begin position="115"/>
        <end position="178"/>
    </location>
</feature>
<dbReference type="InterPro" id="IPR001119">
    <property type="entry name" value="SLH_dom"/>
</dbReference>